<name>R0FI64_9BRAS</name>
<dbReference type="EMBL" id="KB870810">
    <property type="protein sequence ID" value="EOA21727.1"/>
    <property type="molecule type" value="Genomic_DNA"/>
</dbReference>
<feature type="region of interest" description="Disordered" evidence="1">
    <location>
        <begin position="1"/>
        <end position="122"/>
    </location>
</feature>
<dbReference type="PANTHER" id="PTHR34066:SF1">
    <property type="entry name" value="DUF1764 FAMILY PROTEIN"/>
    <property type="match status" value="1"/>
</dbReference>
<dbReference type="STRING" id="81985.R0FI64"/>
<accession>R0FI64</accession>
<proteinExistence type="predicted"/>
<dbReference type="Pfam" id="PF08576">
    <property type="entry name" value="DUF1764"/>
    <property type="match status" value="1"/>
</dbReference>
<reference evidence="2" key="2">
    <citation type="journal article" date="2013" name="Nat. Genet.">
        <title>Genome sequencing of Capsella rubella.</title>
        <authorList>
            <person name="Schmutz J."/>
            <person name="Prochnik S."/>
            <person name="Nordborg M."/>
            <person name="Weigel D."/>
            <person name="Rokhsar D."/>
            <person name="Wright S."/>
        </authorList>
    </citation>
    <scope>NUCLEOTIDE SEQUENCE</scope>
</reference>
<feature type="compositionally biased region" description="Basic and acidic residues" evidence="1">
    <location>
        <begin position="54"/>
        <end position="65"/>
    </location>
</feature>
<feature type="compositionally biased region" description="Basic and acidic residues" evidence="1">
    <location>
        <begin position="84"/>
        <end position="94"/>
    </location>
</feature>
<gene>
    <name evidence="2" type="ORF">CARUB_v10002169mg</name>
</gene>
<dbReference type="OrthoDB" id="20835at2759"/>
<reference evidence="3" key="1">
    <citation type="journal article" date="2013" name="Nat. Genet.">
        <title>The Capsella rubella genome and the genomic consequences of rapid mating system evolution.</title>
        <authorList>
            <person name="Slotte T."/>
            <person name="Hazzouri K.M."/>
            <person name="Agren J.A."/>
            <person name="Koenig D."/>
            <person name="Maumus F."/>
            <person name="Guo Y.L."/>
            <person name="Steige K."/>
            <person name="Platts A.E."/>
            <person name="Escobar J.S."/>
            <person name="Newman L.K."/>
            <person name="Wang W."/>
            <person name="Mandakova T."/>
            <person name="Vello E."/>
            <person name="Smith L.M."/>
            <person name="Henz S.R."/>
            <person name="Steffen J."/>
            <person name="Takuno S."/>
            <person name="Brandvain Y."/>
            <person name="Coop G."/>
            <person name="Andolfatto P."/>
            <person name="Hu T.T."/>
            <person name="Blanchette M."/>
            <person name="Clark R.M."/>
            <person name="Quesneville H."/>
            <person name="Nordborg M."/>
            <person name="Gaut B.S."/>
            <person name="Lysak M.A."/>
            <person name="Jenkins J."/>
            <person name="Grimwood J."/>
            <person name="Chapman J."/>
            <person name="Prochnik S."/>
            <person name="Shu S."/>
            <person name="Rokhsar D."/>
            <person name="Schmutz J."/>
            <person name="Weigel D."/>
            <person name="Wright S.I."/>
        </authorList>
    </citation>
    <scope>NUCLEOTIDE SEQUENCE [LARGE SCALE GENOMIC DNA]</scope>
    <source>
        <strain evidence="3">cv. Monte Gargano</strain>
    </source>
</reference>
<dbReference type="AlphaFoldDB" id="R0FI64"/>
<protein>
    <recommendedName>
        <fullName evidence="4">DUF1764 domain-containing protein</fullName>
    </recommendedName>
</protein>
<dbReference type="InterPro" id="IPR013885">
    <property type="entry name" value="DUF1764_euk"/>
</dbReference>
<organism evidence="2 3">
    <name type="scientific">Capsella rubella</name>
    <dbReference type="NCBI Taxonomy" id="81985"/>
    <lineage>
        <taxon>Eukaryota</taxon>
        <taxon>Viridiplantae</taxon>
        <taxon>Streptophyta</taxon>
        <taxon>Embryophyta</taxon>
        <taxon>Tracheophyta</taxon>
        <taxon>Spermatophyta</taxon>
        <taxon>Magnoliopsida</taxon>
        <taxon>eudicotyledons</taxon>
        <taxon>Gunneridae</taxon>
        <taxon>Pentapetalae</taxon>
        <taxon>rosids</taxon>
        <taxon>malvids</taxon>
        <taxon>Brassicales</taxon>
        <taxon>Brassicaceae</taxon>
        <taxon>Camelineae</taxon>
        <taxon>Capsella</taxon>
    </lineage>
</organism>
<feature type="compositionally biased region" description="Basic and acidic residues" evidence="1">
    <location>
        <begin position="101"/>
        <end position="112"/>
    </location>
</feature>
<dbReference type="EMBL" id="KB870810">
    <property type="protein sequence ID" value="EOA21726.1"/>
    <property type="molecule type" value="Genomic_DNA"/>
</dbReference>
<keyword evidence="3" id="KW-1185">Reference proteome</keyword>
<evidence type="ECO:0000313" key="3">
    <source>
        <dbReference type="Proteomes" id="UP000029121"/>
    </source>
</evidence>
<dbReference type="KEGG" id="crb:17883240"/>
<dbReference type="Proteomes" id="UP000029121">
    <property type="component" value="Unassembled WGS sequence"/>
</dbReference>
<evidence type="ECO:0000256" key="1">
    <source>
        <dbReference type="SAM" id="MobiDB-lite"/>
    </source>
</evidence>
<dbReference type="PANTHER" id="PTHR34066">
    <property type="entry name" value="GROWTH FACTOR 2"/>
    <property type="match status" value="1"/>
</dbReference>
<evidence type="ECO:0008006" key="4">
    <source>
        <dbReference type="Google" id="ProtNLM"/>
    </source>
</evidence>
<feature type="compositionally biased region" description="Basic and acidic residues" evidence="1">
    <location>
        <begin position="34"/>
        <end position="47"/>
    </location>
</feature>
<sequence length="156" mass="17810">MPMKKKSRSSSLKKPSQGAAMQQAAKRVPRPAKFGKEIEDIFGERIKLKPKVQTPERAETNEDIAKKKRRRNRMELNNNPASEPKSEKRTRTELDDNPGSEPRRQTRTRTELDDNPGSESRMKIDGLKIFKEDEIGFNKANSGGTRLCPFDCNCCF</sequence>
<evidence type="ECO:0000313" key="2">
    <source>
        <dbReference type="EMBL" id="EOA21726.1"/>
    </source>
</evidence>